<proteinExistence type="predicted"/>
<keyword evidence="1" id="KW-0472">Membrane</keyword>
<feature type="transmembrane region" description="Helical" evidence="1">
    <location>
        <begin position="76"/>
        <end position="95"/>
    </location>
</feature>
<accession>A0A1W1CZP3</accession>
<keyword evidence="1" id="KW-1133">Transmembrane helix</keyword>
<name>A0A1W1CZP3_9ZZZZ</name>
<evidence type="ECO:0000256" key="1">
    <source>
        <dbReference type="SAM" id="Phobius"/>
    </source>
</evidence>
<sequence>MKFLISKELEYSSLLKNLIISVSILLSLYLLFDIILHYIVWGMDIVSISNTLYGNEEEFIEALLLDTLLLQIHSDLFMNIITLMILSSIYIRYFSQNTFTKILVHLLFLSGILAPISLLIAYFSAVIFIYIWIFAFIGEHLLGIFMALRILKKLLNK</sequence>
<keyword evidence="1" id="KW-0812">Transmembrane</keyword>
<gene>
    <name evidence="2" type="ORF">MNB_SV-13-9</name>
</gene>
<evidence type="ECO:0000313" key="2">
    <source>
        <dbReference type="EMBL" id="SFV71203.1"/>
    </source>
</evidence>
<feature type="transmembrane region" description="Helical" evidence="1">
    <location>
        <begin position="20"/>
        <end position="41"/>
    </location>
</feature>
<reference evidence="2" key="1">
    <citation type="submission" date="2016-10" db="EMBL/GenBank/DDBJ databases">
        <authorList>
            <person name="de Groot N.N."/>
        </authorList>
    </citation>
    <scope>NUCLEOTIDE SEQUENCE</scope>
</reference>
<feature type="transmembrane region" description="Helical" evidence="1">
    <location>
        <begin position="129"/>
        <end position="151"/>
    </location>
</feature>
<dbReference type="AlphaFoldDB" id="A0A1W1CZP3"/>
<protein>
    <submittedName>
        <fullName evidence="2">Uncharacterized protein</fullName>
    </submittedName>
</protein>
<feature type="transmembrane region" description="Helical" evidence="1">
    <location>
        <begin position="102"/>
        <end position="123"/>
    </location>
</feature>
<dbReference type="EMBL" id="FPHM01000212">
    <property type="protein sequence ID" value="SFV71203.1"/>
    <property type="molecule type" value="Genomic_DNA"/>
</dbReference>
<organism evidence="2">
    <name type="scientific">hydrothermal vent metagenome</name>
    <dbReference type="NCBI Taxonomy" id="652676"/>
    <lineage>
        <taxon>unclassified sequences</taxon>
        <taxon>metagenomes</taxon>
        <taxon>ecological metagenomes</taxon>
    </lineage>
</organism>